<dbReference type="AlphaFoldDB" id="A0AAD6MVJ0"/>
<comment type="caution">
    <text evidence="3">The sequence shown here is derived from an EMBL/GenBank/DDBJ whole genome shotgun (WGS) entry which is preliminary data.</text>
</comment>
<dbReference type="InterPro" id="IPR049492">
    <property type="entry name" value="BD-FAE-like_dom"/>
</dbReference>
<reference evidence="3" key="2">
    <citation type="submission" date="2023-01" db="EMBL/GenBank/DDBJ databases">
        <authorList>
            <person name="Petersen C."/>
        </authorList>
    </citation>
    <scope>NUCLEOTIDE SEQUENCE</scope>
    <source>
        <strain evidence="3">IBT 17514</strain>
    </source>
</reference>
<protein>
    <recommendedName>
        <fullName evidence="2">BD-FAE-like domain-containing protein</fullName>
    </recommendedName>
</protein>
<dbReference type="PANTHER" id="PTHR48081">
    <property type="entry name" value="AB HYDROLASE SUPERFAMILY PROTEIN C4A8.06C"/>
    <property type="match status" value="1"/>
</dbReference>
<proteinExistence type="predicted"/>
<organism evidence="3 4">
    <name type="scientific">Penicillium malachiteum</name>
    <dbReference type="NCBI Taxonomy" id="1324776"/>
    <lineage>
        <taxon>Eukaryota</taxon>
        <taxon>Fungi</taxon>
        <taxon>Dikarya</taxon>
        <taxon>Ascomycota</taxon>
        <taxon>Pezizomycotina</taxon>
        <taxon>Eurotiomycetes</taxon>
        <taxon>Eurotiomycetidae</taxon>
        <taxon>Eurotiales</taxon>
        <taxon>Aspergillaceae</taxon>
        <taxon>Penicillium</taxon>
    </lineage>
</organism>
<gene>
    <name evidence="3" type="ORF">N7493_006396</name>
</gene>
<dbReference type="InterPro" id="IPR050300">
    <property type="entry name" value="GDXG_lipolytic_enzyme"/>
</dbReference>
<dbReference type="Gene3D" id="3.40.50.1820">
    <property type="entry name" value="alpha/beta hydrolase"/>
    <property type="match status" value="1"/>
</dbReference>
<evidence type="ECO:0000313" key="3">
    <source>
        <dbReference type="EMBL" id="KAJ5724668.1"/>
    </source>
</evidence>
<dbReference type="GO" id="GO:0072330">
    <property type="term" value="P:monocarboxylic acid biosynthetic process"/>
    <property type="evidence" value="ECO:0007669"/>
    <property type="project" value="UniProtKB-ARBA"/>
</dbReference>
<dbReference type="Proteomes" id="UP001215712">
    <property type="component" value="Unassembled WGS sequence"/>
</dbReference>
<accession>A0AAD6MVJ0</accession>
<dbReference type="GO" id="GO:0017000">
    <property type="term" value="P:antibiotic biosynthetic process"/>
    <property type="evidence" value="ECO:0007669"/>
    <property type="project" value="UniProtKB-ARBA"/>
</dbReference>
<dbReference type="EMBL" id="JAQJAN010000008">
    <property type="protein sequence ID" value="KAJ5724668.1"/>
    <property type="molecule type" value="Genomic_DNA"/>
</dbReference>
<feature type="domain" description="BD-FAE-like" evidence="2">
    <location>
        <begin position="37"/>
        <end position="159"/>
    </location>
</feature>
<sequence>MDPPINMETITHTYKVINEESLRADLHWQNDSPTIDGNGHPIALILHGGGLVIGAKEIIPYARIRYLIRVGFLVVILNYRLCPQVSAFEGPITHSKDCLIWAIQNADSLLAQTDAADGYRVDSEKVVVMGHSGGGGLALTMPNQSDLPVQISAVLDFYGSKYLDHPSYNEPHP</sequence>
<keyword evidence="4" id="KW-1185">Reference proteome</keyword>
<dbReference type="InterPro" id="IPR029058">
    <property type="entry name" value="AB_hydrolase_fold"/>
</dbReference>
<name>A0AAD6MVJ0_9EURO</name>
<evidence type="ECO:0000313" key="4">
    <source>
        <dbReference type="Proteomes" id="UP001215712"/>
    </source>
</evidence>
<dbReference type="SUPFAM" id="SSF53474">
    <property type="entry name" value="alpha/beta-Hydrolases"/>
    <property type="match status" value="1"/>
</dbReference>
<evidence type="ECO:0000259" key="2">
    <source>
        <dbReference type="Pfam" id="PF20434"/>
    </source>
</evidence>
<dbReference type="Pfam" id="PF20434">
    <property type="entry name" value="BD-FAE"/>
    <property type="match status" value="1"/>
</dbReference>
<evidence type="ECO:0000256" key="1">
    <source>
        <dbReference type="ARBA" id="ARBA00022801"/>
    </source>
</evidence>
<reference evidence="3" key="1">
    <citation type="journal article" date="2023" name="IMA Fungus">
        <title>Comparative genomic study of the Penicillium genus elucidates a diverse pangenome and 15 lateral gene transfer events.</title>
        <authorList>
            <person name="Petersen C."/>
            <person name="Sorensen T."/>
            <person name="Nielsen M.R."/>
            <person name="Sondergaard T.E."/>
            <person name="Sorensen J.L."/>
            <person name="Fitzpatrick D.A."/>
            <person name="Frisvad J.C."/>
            <person name="Nielsen K.L."/>
        </authorList>
    </citation>
    <scope>NUCLEOTIDE SEQUENCE</scope>
    <source>
        <strain evidence="3">IBT 17514</strain>
    </source>
</reference>
<dbReference type="GO" id="GO:0016787">
    <property type="term" value="F:hydrolase activity"/>
    <property type="evidence" value="ECO:0007669"/>
    <property type="project" value="UniProtKB-KW"/>
</dbReference>
<keyword evidence="1" id="KW-0378">Hydrolase</keyword>